<protein>
    <submittedName>
        <fullName evidence="2">Uncharacterized protein</fullName>
    </submittedName>
</protein>
<dbReference type="AlphaFoldDB" id="A0A9X0RBV8"/>
<dbReference type="EMBL" id="JACRUP010000010">
    <property type="protein sequence ID" value="MBC5851995.1"/>
    <property type="molecule type" value="Genomic_DNA"/>
</dbReference>
<feature type="compositionally biased region" description="Basic and acidic residues" evidence="1">
    <location>
        <begin position="682"/>
        <end position="695"/>
    </location>
</feature>
<organism evidence="2 3">
    <name type="scientific">Vibrio metschnikovii</name>
    <dbReference type="NCBI Taxonomy" id="28172"/>
    <lineage>
        <taxon>Bacteria</taxon>
        <taxon>Pseudomonadati</taxon>
        <taxon>Pseudomonadota</taxon>
        <taxon>Gammaproteobacteria</taxon>
        <taxon>Vibrionales</taxon>
        <taxon>Vibrionaceae</taxon>
        <taxon>Vibrio</taxon>
    </lineage>
</organism>
<reference evidence="2" key="1">
    <citation type="submission" date="2020-08" db="EMBL/GenBank/DDBJ databases">
        <title>Genome Sequencing and Pan-Genome Analysis of Migratory bird Vibrio Strains, Inner Mongolia.</title>
        <authorList>
            <person name="Zheng L."/>
        </authorList>
    </citation>
    <scope>NUCLEOTIDE SEQUENCE</scope>
    <source>
        <strain evidence="2">M13F</strain>
    </source>
</reference>
<sequence length="782" mass="88802">MNIILYPRVYNKRGAENSHSVLGVTHEGELVNVKLRLDKVTENSPSIKEFSRDDRKAKQACTATKDNAKDKREGVLLFTRCFLDEKDYNNNETNYVAKWATVLCEDKDSNEPLISFGRLVIPKDFEIYKSLAEKLQVALEKEDDDEIDSIKTEMAKYSSFSFPGIIYSHDKIRTFISSEIEEARKYVKQSIHETFQSGMVGGFAIRLLTKDYKVIPNSYLEVYQKYNPKTKEYITAKQTADMYFDSDHAKTAFKSNEFLIDIIPLKRMNSGKFTTKHYSSKNVYPMVKSLYSTIKGNIKICKVVAKTYNFVNPQNFDETKVLLDRMHSLSEPLGHPMRLSKDGTMSLLLRGETSDSINTDTEKFYWVGNDPSRMSMTRNQRILYLLDKGHMPTSSKGRVTDTVQLIANDSYPINNDDDDDSSENIQNSSSENMKSNKMEIEEDSQIIDEIVTDSDEKDLVKDTDCEQEMDGIVNYVKQSENQVEAELSSDEELEQSEPSQDSTSPHISEEENFVDECHVDAGSKSDSNNYEGINSTDVNINDVDENKIQTLDDHIQTESTVTHVDFGSLVELEDSLSTTLSGNHEDTNPEGIVDVSPENSFVQDQELIEVRNDSCEIVEESDSTDNLDEQVEESDSTDYSDEGIEESDSTDNLDERVEEPNTTDNLDERVEEPNTTDNSSDEDLRLTKEEKKIEPQEDIQDDYSSKFMESIEQIKKGKASDVISDEQDPADILARWTNGSVDKKDVESKPSEVEPKEKPQQIEASGEEELTGMAAFMKGYLV</sequence>
<evidence type="ECO:0000256" key="1">
    <source>
        <dbReference type="SAM" id="MobiDB-lite"/>
    </source>
</evidence>
<accession>A0A9X0RBV8</accession>
<evidence type="ECO:0000313" key="3">
    <source>
        <dbReference type="Proteomes" id="UP000615796"/>
    </source>
</evidence>
<feature type="region of interest" description="Disordered" evidence="1">
    <location>
        <begin position="615"/>
        <end position="770"/>
    </location>
</feature>
<feature type="compositionally biased region" description="Polar residues" evidence="1">
    <location>
        <begin position="524"/>
        <end position="538"/>
    </location>
</feature>
<dbReference type="Proteomes" id="UP000615796">
    <property type="component" value="Unassembled WGS sequence"/>
</dbReference>
<evidence type="ECO:0000313" key="2">
    <source>
        <dbReference type="EMBL" id="MBC5851995.1"/>
    </source>
</evidence>
<feature type="region of interest" description="Disordered" evidence="1">
    <location>
        <begin position="481"/>
        <end position="508"/>
    </location>
</feature>
<feature type="region of interest" description="Disordered" evidence="1">
    <location>
        <begin position="519"/>
        <end position="538"/>
    </location>
</feature>
<comment type="caution">
    <text evidence="2">The sequence shown here is derived from an EMBL/GenBank/DDBJ whole genome shotgun (WGS) entry which is preliminary data.</text>
</comment>
<gene>
    <name evidence="2" type="ORF">H8Q88_13900</name>
</gene>
<feature type="region of interest" description="Disordered" evidence="1">
    <location>
        <begin position="409"/>
        <end position="440"/>
    </location>
</feature>
<feature type="compositionally biased region" description="Low complexity" evidence="1">
    <location>
        <begin position="423"/>
        <end position="433"/>
    </location>
</feature>
<proteinExistence type="predicted"/>
<dbReference type="RefSeq" id="WP_187026549.1">
    <property type="nucleotide sequence ID" value="NZ_JACRUP010000010.1"/>
</dbReference>
<feature type="compositionally biased region" description="Acidic residues" evidence="1">
    <location>
        <begin position="616"/>
        <end position="652"/>
    </location>
</feature>
<keyword evidence="3" id="KW-1185">Reference proteome</keyword>
<feature type="compositionally biased region" description="Basic and acidic residues" evidence="1">
    <location>
        <begin position="741"/>
        <end position="760"/>
    </location>
</feature>
<name>A0A9X0RBV8_VIBME</name>